<dbReference type="InterPro" id="IPR035234">
    <property type="entry name" value="IgGFc-bd_N"/>
</dbReference>
<organism evidence="2 3">
    <name type="scientific">Pinctada imbricata</name>
    <name type="common">Atlantic pearl-oyster</name>
    <name type="synonym">Pinctada martensii</name>
    <dbReference type="NCBI Taxonomy" id="66713"/>
    <lineage>
        <taxon>Eukaryota</taxon>
        <taxon>Metazoa</taxon>
        <taxon>Spiralia</taxon>
        <taxon>Lophotrochozoa</taxon>
        <taxon>Mollusca</taxon>
        <taxon>Bivalvia</taxon>
        <taxon>Autobranchia</taxon>
        <taxon>Pteriomorphia</taxon>
        <taxon>Pterioida</taxon>
        <taxon>Pterioidea</taxon>
        <taxon>Pteriidae</taxon>
        <taxon>Pinctada</taxon>
    </lineage>
</organism>
<feature type="domain" description="IgGFc-binding protein N-terminal" evidence="1">
    <location>
        <begin position="75"/>
        <end position="280"/>
    </location>
</feature>
<comment type="caution">
    <text evidence="2">The sequence shown here is derived from an EMBL/GenBank/DDBJ whole genome shotgun (WGS) entry which is preliminary data.</text>
</comment>
<dbReference type="EMBL" id="VSWD01000005">
    <property type="protein sequence ID" value="KAK3103787.1"/>
    <property type="molecule type" value="Genomic_DNA"/>
</dbReference>
<name>A0AA89CBG9_PINIB</name>
<dbReference type="Pfam" id="PF17517">
    <property type="entry name" value="IgGFc_binding"/>
    <property type="match status" value="1"/>
</dbReference>
<reference evidence="2" key="1">
    <citation type="submission" date="2019-08" db="EMBL/GenBank/DDBJ databases">
        <title>The improved chromosome-level genome for the pearl oyster Pinctada fucata martensii using PacBio sequencing and Hi-C.</title>
        <authorList>
            <person name="Zheng Z."/>
        </authorList>
    </citation>
    <scope>NUCLEOTIDE SEQUENCE</scope>
    <source>
        <strain evidence="2">ZZ-2019</strain>
        <tissue evidence="2">Adductor muscle</tissue>
    </source>
</reference>
<evidence type="ECO:0000313" key="3">
    <source>
        <dbReference type="Proteomes" id="UP001186944"/>
    </source>
</evidence>
<gene>
    <name evidence="2" type="ORF">FSP39_021899</name>
</gene>
<dbReference type="Proteomes" id="UP001186944">
    <property type="component" value="Unassembled WGS sequence"/>
</dbReference>
<sequence length="306" mass="34914">MIASETSNVITVQLPNYHYSGRTETHRIDSGFYALNYSTALRGEGSQKNYKAMMINSTRPISVYTLNHWTGSTEGYMALPVEGLGTEYKIPSFEPTQDDANLMIAATEDDTQIRVTFKSSSSVKYLSSYYSSSKNLTTSLNKLQTLHLSHSHDLTGTRIYSNKPIAVISGTSCSHVWHNYDNCVDLTEYIPPIKYWGTEVLVPDFKTNNNFTIKILSAEPSTHVDIYSQNRSIDSFTMFNDVHKWNFTHRLPLYIKSSGPILVTVYSAEMKYNKWRQCLQCQLWRSTEMNTTSQFQKYLTLITISS</sequence>
<evidence type="ECO:0000313" key="2">
    <source>
        <dbReference type="EMBL" id="KAK3103787.1"/>
    </source>
</evidence>
<dbReference type="PANTHER" id="PTHR46534">
    <property type="entry name" value="IGGFC_BINDING DOMAIN-CONTAINING PROTEIN"/>
    <property type="match status" value="1"/>
</dbReference>
<keyword evidence="3" id="KW-1185">Reference proteome</keyword>
<dbReference type="AlphaFoldDB" id="A0AA89CBG9"/>
<proteinExistence type="predicted"/>
<accession>A0AA89CBG9</accession>
<protein>
    <recommendedName>
        <fullName evidence="1">IgGFc-binding protein N-terminal domain-containing protein</fullName>
    </recommendedName>
</protein>
<dbReference type="PANTHER" id="PTHR46534:SF1">
    <property type="entry name" value="IGGFC-BINDING PROTEIN N-TERMINAL DOMAIN-CONTAINING PROTEIN"/>
    <property type="match status" value="1"/>
</dbReference>
<evidence type="ECO:0000259" key="1">
    <source>
        <dbReference type="Pfam" id="PF17517"/>
    </source>
</evidence>